<organism evidence="1 2">
    <name type="scientific">Acetobacter malorum</name>
    <dbReference type="NCBI Taxonomy" id="178901"/>
    <lineage>
        <taxon>Bacteria</taxon>
        <taxon>Pseudomonadati</taxon>
        <taxon>Pseudomonadota</taxon>
        <taxon>Alphaproteobacteria</taxon>
        <taxon>Acetobacterales</taxon>
        <taxon>Acetobacteraceae</taxon>
        <taxon>Acetobacter</taxon>
    </lineage>
</organism>
<evidence type="ECO:0000313" key="1">
    <source>
        <dbReference type="EMBL" id="OUJ02042.1"/>
    </source>
</evidence>
<dbReference type="EMBL" id="JOPG01000086">
    <property type="protein sequence ID" value="OUJ02042.1"/>
    <property type="molecule type" value="Genomic_DNA"/>
</dbReference>
<sequence length="138" mass="16012">MLEFQPHQPGCFDHIFQDIGAKKGCWIFMGIKNGRDLPQFNGIKNPAVDIVPHISFWKQNVSFDLPLGRAVIFKGTFEPPVQAFSHFDRSELSTILYQRLQQSFCGFIDNKIVTSVIRDEIHICCKFFQTNWIQFPVF</sequence>
<reference evidence="2" key="1">
    <citation type="submission" date="2014-06" db="EMBL/GenBank/DDBJ databases">
        <authorList>
            <person name="Winans N.J."/>
            <person name="Newell P.D."/>
            <person name="Douglas A.E."/>
        </authorList>
    </citation>
    <scope>NUCLEOTIDE SEQUENCE [LARGE SCALE GENOMIC DNA]</scope>
    <source>
        <strain evidence="2">DsW_057</strain>
    </source>
</reference>
<dbReference type="AlphaFoldDB" id="A0A1Y3G8A7"/>
<comment type="caution">
    <text evidence="1">The sequence shown here is derived from an EMBL/GenBank/DDBJ whole genome shotgun (WGS) entry which is preliminary data.</text>
</comment>
<gene>
    <name evidence="1" type="ORF">HK23_14525</name>
</gene>
<name>A0A1Y3G8A7_9PROT</name>
<proteinExistence type="predicted"/>
<accession>A0A1Y3G8A7</accession>
<dbReference type="Proteomes" id="UP000242683">
    <property type="component" value="Unassembled WGS sequence"/>
</dbReference>
<evidence type="ECO:0000313" key="2">
    <source>
        <dbReference type="Proteomes" id="UP000242683"/>
    </source>
</evidence>
<protein>
    <submittedName>
        <fullName evidence="1">Uncharacterized protein</fullName>
    </submittedName>
</protein>